<keyword evidence="8 10" id="KW-1133">Transmembrane helix</keyword>
<gene>
    <name evidence="14" type="ORF">GCM10023336_39760</name>
</gene>
<dbReference type="PROSITE" id="PS50885">
    <property type="entry name" value="HAMP"/>
    <property type="match status" value="1"/>
</dbReference>
<comment type="catalytic activity">
    <reaction evidence="1">
        <text>ATP + protein L-histidine = ADP + protein N-phospho-L-histidine.</text>
        <dbReference type="EC" id="2.7.13.3"/>
    </reaction>
</comment>
<dbReference type="PRINTS" id="PR00344">
    <property type="entry name" value="BCTRLSENSOR"/>
</dbReference>
<keyword evidence="6 10" id="KW-0812">Transmembrane</keyword>
<dbReference type="Proteomes" id="UP001500124">
    <property type="component" value="Unassembled WGS sequence"/>
</dbReference>
<evidence type="ECO:0000256" key="11">
    <source>
        <dbReference type="SAM" id="SignalP"/>
    </source>
</evidence>
<dbReference type="Pfam" id="PF02518">
    <property type="entry name" value="HATPase_c"/>
    <property type="match status" value="1"/>
</dbReference>
<evidence type="ECO:0000256" key="2">
    <source>
        <dbReference type="ARBA" id="ARBA00004236"/>
    </source>
</evidence>
<keyword evidence="4" id="KW-0597">Phosphoprotein</keyword>
<evidence type="ECO:0000256" key="4">
    <source>
        <dbReference type="ARBA" id="ARBA00022553"/>
    </source>
</evidence>
<dbReference type="EC" id="2.7.13.3" evidence="3"/>
<accession>A0ABP9KQF9</accession>
<dbReference type="SUPFAM" id="SSF158472">
    <property type="entry name" value="HAMP domain-like"/>
    <property type="match status" value="1"/>
</dbReference>
<organism evidence="14 15">
    <name type="scientific">Streptomyces similanensis</name>
    <dbReference type="NCBI Taxonomy" id="1274988"/>
    <lineage>
        <taxon>Bacteria</taxon>
        <taxon>Bacillati</taxon>
        <taxon>Actinomycetota</taxon>
        <taxon>Actinomycetes</taxon>
        <taxon>Kitasatosporales</taxon>
        <taxon>Streptomycetaceae</taxon>
        <taxon>Streptomyces</taxon>
    </lineage>
</organism>
<evidence type="ECO:0000313" key="15">
    <source>
        <dbReference type="Proteomes" id="UP001500124"/>
    </source>
</evidence>
<dbReference type="EMBL" id="BAABKC010000056">
    <property type="protein sequence ID" value="GAA5061895.1"/>
    <property type="molecule type" value="Genomic_DNA"/>
</dbReference>
<dbReference type="CDD" id="cd06225">
    <property type="entry name" value="HAMP"/>
    <property type="match status" value="1"/>
</dbReference>
<dbReference type="PROSITE" id="PS50109">
    <property type="entry name" value="HIS_KIN"/>
    <property type="match status" value="1"/>
</dbReference>
<dbReference type="InterPro" id="IPR050736">
    <property type="entry name" value="Sensor_HK_Regulatory"/>
</dbReference>
<evidence type="ECO:0000256" key="8">
    <source>
        <dbReference type="ARBA" id="ARBA00022989"/>
    </source>
</evidence>
<dbReference type="SMART" id="SM00388">
    <property type="entry name" value="HisKA"/>
    <property type="match status" value="1"/>
</dbReference>
<dbReference type="Gene3D" id="1.10.287.130">
    <property type="match status" value="1"/>
</dbReference>
<dbReference type="SMART" id="SM00304">
    <property type="entry name" value="HAMP"/>
    <property type="match status" value="1"/>
</dbReference>
<dbReference type="InterPro" id="IPR004358">
    <property type="entry name" value="Sig_transdc_His_kin-like_C"/>
</dbReference>
<dbReference type="PANTHER" id="PTHR43711">
    <property type="entry name" value="TWO-COMPONENT HISTIDINE KINASE"/>
    <property type="match status" value="1"/>
</dbReference>
<dbReference type="RefSeq" id="WP_345669539.1">
    <property type="nucleotide sequence ID" value="NZ_BAABKC010000056.1"/>
</dbReference>
<dbReference type="Gene3D" id="3.30.565.10">
    <property type="entry name" value="Histidine kinase-like ATPase, C-terminal domain"/>
    <property type="match status" value="1"/>
</dbReference>
<dbReference type="Pfam" id="PF00672">
    <property type="entry name" value="HAMP"/>
    <property type="match status" value="1"/>
</dbReference>
<dbReference type="CDD" id="cd00075">
    <property type="entry name" value="HATPase"/>
    <property type="match status" value="1"/>
</dbReference>
<feature type="transmembrane region" description="Helical" evidence="10">
    <location>
        <begin position="279"/>
        <end position="301"/>
    </location>
</feature>
<comment type="caution">
    <text evidence="14">The sequence shown here is derived from an EMBL/GenBank/DDBJ whole genome shotgun (WGS) entry which is preliminary data.</text>
</comment>
<feature type="signal peptide" evidence="11">
    <location>
        <begin position="1"/>
        <end position="19"/>
    </location>
</feature>
<reference evidence="15" key="1">
    <citation type="journal article" date="2019" name="Int. J. Syst. Evol. Microbiol.">
        <title>The Global Catalogue of Microorganisms (GCM) 10K type strain sequencing project: providing services to taxonomists for standard genome sequencing and annotation.</title>
        <authorList>
            <consortium name="The Broad Institute Genomics Platform"/>
            <consortium name="The Broad Institute Genome Sequencing Center for Infectious Disease"/>
            <person name="Wu L."/>
            <person name="Ma J."/>
        </authorList>
    </citation>
    <scope>NUCLEOTIDE SEQUENCE [LARGE SCALE GENOMIC DNA]</scope>
    <source>
        <strain evidence="15">JCM 18410</strain>
    </source>
</reference>
<feature type="domain" description="Histidine kinase" evidence="12">
    <location>
        <begin position="361"/>
        <end position="575"/>
    </location>
</feature>
<dbReference type="InterPro" id="IPR036890">
    <property type="entry name" value="HATPase_C_sf"/>
</dbReference>
<dbReference type="InterPro" id="IPR005467">
    <property type="entry name" value="His_kinase_dom"/>
</dbReference>
<evidence type="ECO:0000256" key="5">
    <source>
        <dbReference type="ARBA" id="ARBA00022679"/>
    </source>
</evidence>
<evidence type="ECO:0000259" key="12">
    <source>
        <dbReference type="PROSITE" id="PS50109"/>
    </source>
</evidence>
<feature type="domain" description="HAMP" evidence="13">
    <location>
        <begin position="302"/>
        <end position="356"/>
    </location>
</feature>
<keyword evidence="11" id="KW-0732">Signal</keyword>
<keyword evidence="15" id="KW-1185">Reference proteome</keyword>
<dbReference type="InterPro" id="IPR036097">
    <property type="entry name" value="HisK_dim/P_sf"/>
</dbReference>
<dbReference type="Gene3D" id="6.10.340.10">
    <property type="match status" value="1"/>
</dbReference>
<keyword evidence="9" id="KW-0902">Two-component regulatory system</keyword>
<name>A0ABP9KQF9_9ACTN</name>
<dbReference type="SUPFAM" id="SSF47384">
    <property type="entry name" value="Homodimeric domain of signal transducing histidine kinase"/>
    <property type="match status" value="1"/>
</dbReference>
<protein>
    <recommendedName>
        <fullName evidence="3">histidine kinase</fullName>
        <ecNumber evidence="3">2.7.13.3</ecNumber>
    </recommendedName>
</protein>
<dbReference type="InterPro" id="IPR003661">
    <property type="entry name" value="HisK_dim/P_dom"/>
</dbReference>
<keyword evidence="10" id="KW-0472">Membrane</keyword>
<dbReference type="InterPro" id="IPR003660">
    <property type="entry name" value="HAMP_dom"/>
</dbReference>
<keyword evidence="7 14" id="KW-0418">Kinase</keyword>
<dbReference type="CDD" id="cd00082">
    <property type="entry name" value="HisKA"/>
    <property type="match status" value="1"/>
</dbReference>
<dbReference type="SUPFAM" id="SSF55874">
    <property type="entry name" value="ATPase domain of HSP90 chaperone/DNA topoisomerase II/histidine kinase"/>
    <property type="match status" value="1"/>
</dbReference>
<dbReference type="Pfam" id="PF00512">
    <property type="entry name" value="HisKA"/>
    <property type="match status" value="1"/>
</dbReference>
<dbReference type="InterPro" id="IPR003594">
    <property type="entry name" value="HATPase_dom"/>
</dbReference>
<proteinExistence type="predicted"/>
<evidence type="ECO:0000259" key="13">
    <source>
        <dbReference type="PROSITE" id="PS50885"/>
    </source>
</evidence>
<comment type="subcellular location">
    <subcellularLocation>
        <location evidence="2">Cell membrane</location>
    </subcellularLocation>
</comment>
<keyword evidence="5" id="KW-0808">Transferase</keyword>
<evidence type="ECO:0000256" key="1">
    <source>
        <dbReference type="ARBA" id="ARBA00000085"/>
    </source>
</evidence>
<evidence type="ECO:0000256" key="9">
    <source>
        <dbReference type="ARBA" id="ARBA00023012"/>
    </source>
</evidence>
<evidence type="ECO:0000256" key="7">
    <source>
        <dbReference type="ARBA" id="ARBA00022777"/>
    </source>
</evidence>
<dbReference type="PANTHER" id="PTHR43711:SF1">
    <property type="entry name" value="HISTIDINE KINASE 1"/>
    <property type="match status" value="1"/>
</dbReference>
<evidence type="ECO:0000256" key="10">
    <source>
        <dbReference type="SAM" id="Phobius"/>
    </source>
</evidence>
<feature type="chain" id="PRO_5046377853" description="histidine kinase" evidence="11">
    <location>
        <begin position="20"/>
        <end position="582"/>
    </location>
</feature>
<evidence type="ECO:0000256" key="6">
    <source>
        <dbReference type="ARBA" id="ARBA00022692"/>
    </source>
</evidence>
<dbReference type="GO" id="GO:0016301">
    <property type="term" value="F:kinase activity"/>
    <property type="evidence" value="ECO:0007669"/>
    <property type="project" value="UniProtKB-KW"/>
</dbReference>
<evidence type="ECO:0000256" key="3">
    <source>
        <dbReference type="ARBA" id="ARBA00012438"/>
    </source>
</evidence>
<evidence type="ECO:0000313" key="14">
    <source>
        <dbReference type="EMBL" id="GAA5061895.1"/>
    </source>
</evidence>
<dbReference type="SMART" id="SM00387">
    <property type="entry name" value="HATPase_c"/>
    <property type="match status" value="1"/>
</dbReference>
<sequence>MRMLAVSVLVATCSVAATAWIAVQTTSGAIDKQQDRLLADDTLLLDTLTGYAATHKTWDGVRPVVRDLARRTGRRIALTTQTGALVSDSAPRPDGLPGRAWAVIDPLSVNRADPIDPRATGPFRLTAAEERTLNAYALRQVRCLREQGVEAAVVSTPSGRPRIRTFTGSDDRRAAACDGTALKEPVPTERVALDALDVLVAGCLKNTGLDGVRVAPDFSWRLVAAEALPLREGAERRIPACVTEGRKALLKSAVAPPARLFVGSGETAVQGFRLSGAGIVRVVGAAGLVLALAVGVSVLAATRLARPLRALTDAAQRMRDGGSALVPVTTGDEIGQLTRTFNDMAVHRDRLEEQRRVMVSDVAHELRTPLSNIRGWLEAAQDGHVPADEDFLASLHEEAVLLQHVIDDLQDLAAADAGELRVHPEQLEVGELVSQAGAAYRARAESAGVRVAVEAPREHWIEGDPVRLRQVVGNLLSNAIRHTPSGGSVTLRVTADSGLTTIEVADTGAGIAAEDLPRVFDRFWRAEKSRSRDTGGSGLGLAIVRKLMEAHGGAVSVASTAGAGTTFTLRLPDIHRSRPTMS</sequence>